<sequence length="277" mass="30706">MGPAGRNLFISRDKQLQARQARHIRLWMRVVLVLVVLAIAVGVVFFVAFYMVPYFHAEMVLPSAEASGSSSLSSGDNVELPTYDSMGLPVYADEVSLFVINQDAPADASYVPDTVEAEGVQVESHVASALEKMAEAAREEGLALTFTEGYVSYEEQERRFQAEVNRLMEEEGLTTVMAHTQARLTVPMAGECDQQTGLCVRLDGNPETFGDSRTCSWLRSNMGQYGFVFRYPADKEDFTGCQEDLTVIRYVGSAHATAMQQRSMCLEEYLTYLGNQG</sequence>
<evidence type="ECO:0000313" key="3">
    <source>
        <dbReference type="EMBL" id="HJB97963.1"/>
    </source>
</evidence>
<keyword evidence="1" id="KW-1133">Transmembrane helix</keyword>
<gene>
    <name evidence="3" type="ORF">H9710_05205</name>
</gene>
<dbReference type="GO" id="GO:0008233">
    <property type="term" value="F:peptidase activity"/>
    <property type="evidence" value="ECO:0007669"/>
    <property type="project" value="InterPro"/>
</dbReference>
<dbReference type="CDD" id="cd14852">
    <property type="entry name" value="LD-carboxypeptidase"/>
    <property type="match status" value="1"/>
</dbReference>
<dbReference type="PANTHER" id="PTHR34385">
    <property type="entry name" value="D-ALANYL-D-ALANINE CARBOXYPEPTIDASE"/>
    <property type="match status" value="1"/>
</dbReference>
<accession>A0A9D2MWA9</accession>
<comment type="caution">
    <text evidence="3">The sequence shown here is derived from an EMBL/GenBank/DDBJ whole genome shotgun (WGS) entry which is preliminary data.</text>
</comment>
<dbReference type="SUPFAM" id="SSF55166">
    <property type="entry name" value="Hedgehog/DD-peptidase"/>
    <property type="match status" value="1"/>
</dbReference>
<feature type="transmembrane region" description="Helical" evidence="1">
    <location>
        <begin position="26"/>
        <end position="52"/>
    </location>
</feature>
<dbReference type="InterPro" id="IPR058193">
    <property type="entry name" value="VanY/YodJ_core_dom"/>
</dbReference>
<dbReference type="EMBL" id="DWXG01000040">
    <property type="protein sequence ID" value="HJB97963.1"/>
    <property type="molecule type" value="Genomic_DNA"/>
</dbReference>
<keyword evidence="1" id="KW-0812">Transmembrane</keyword>
<dbReference type="AlphaFoldDB" id="A0A9D2MWA9"/>
<keyword evidence="1" id="KW-0472">Membrane</keyword>
<dbReference type="InterPro" id="IPR003709">
    <property type="entry name" value="VanY-like_core_dom"/>
</dbReference>
<feature type="domain" description="D-alanyl-D-alanine carboxypeptidase-like core" evidence="2">
    <location>
        <begin position="121"/>
        <end position="252"/>
    </location>
</feature>
<dbReference type="InterPro" id="IPR009045">
    <property type="entry name" value="Zn_M74/Hedgehog-like"/>
</dbReference>
<reference evidence="3" key="2">
    <citation type="submission" date="2021-04" db="EMBL/GenBank/DDBJ databases">
        <authorList>
            <person name="Gilroy R."/>
        </authorList>
    </citation>
    <scope>NUCLEOTIDE SEQUENCE</scope>
    <source>
        <strain evidence="3">CHK185-1770</strain>
    </source>
</reference>
<dbReference type="Pfam" id="PF02557">
    <property type="entry name" value="VanY"/>
    <property type="match status" value="1"/>
</dbReference>
<organism evidence="3 4">
    <name type="scientific">Candidatus Acutalibacter pullicola</name>
    <dbReference type="NCBI Taxonomy" id="2838417"/>
    <lineage>
        <taxon>Bacteria</taxon>
        <taxon>Bacillati</taxon>
        <taxon>Bacillota</taxon>
        <taxon>Clostridia</taxon>
        <taxon>Eubacteriales</taxon>
        <taxon>Acutalibacteraceae</taxon>
        <taxon>Acutalibacter</taxon>
    </lineage>
</organism>
<dbReference type="Gene3D" id="3.30.1380.10">
    <property type="match status" value="1"/>
</dbReference>
<dbReference type="GO" id="GO:0006508">
    <property type="term" value="P:proteolysis"/>
    <property type="evidence" value="ECO:0007669"/>
    <property type="project" value="InterPro"/>
</dbReference>
<dbReference type="PANTHER" id="PTHR34385:SF1">
    <property type="entry name" value="PEPTIDOGLYCAN L-ALANYL-D-GLUTAMATE ENDOPEPTIDASE CWLK"/>
    <property type="match status" value="1"/>
</dbReference>
<name>A0A9D2MWA9_9FIRM</name>
<evidence type="ECO:0000313" key="4">
    <source>
        <dbReference type="Proteomes" id="UP000826793"/>
    </source>
</evidence>
<dbReference type="Proteomes" id="UP000826793">
    <property type="component" value="Unassembled WGS sequence"/>
</dbReference>
<protein>
    <submittedName>
        <fullName evidence="3">M15 family metallopeptidase</fullName>
    </submittedName>
</protein>
<proteinExistence type="predicted"/>
<evidence type="ECO:0000256" key="1">
    <source>
        <dbReference type="SAM" id="Phobius"/>
    </source>
</evidence>
<dbReference type="InterPro" id="IPR052179">
    <property type="entry name" value="DD-CPase-like"/>
</dbReference>
<reference evidence="3" key="1">
    <citation type="journal article" date="2021" name="PeerJ">
        <title>Extensive microbial diversity within the chicken gut microbiome revealed by metagenomics and culture.</title>
        <authorList>
            <person name="Gilroy R."/>
            <person name="Ravi A."/>
            <person name="Getino M."/>
            <person name="Pursley I."/>
            <person name="Horton D.L."/>
            <person name="Alikhan N.F."/>
            <person name="Baker D."/>
            <person name="Gharbi K."/>
            <person name="Hall N."/>
            <person name="Watson M."/>
            <person name="Adriaenssens E.M."/>
            <person name="Foster-Nyarko E."/>
            <person name="Jarju S."/>
            <person name="Secka A."/>
            <person name="Antonio M."/>
            <person name="Oren A."/>
            <person name="Chaudhuri R.R."/>
            <person name="La Ragione R."/>
            <person name="Hildebrand F."/>
            <person name="Pallen M.J."/>
        </authorList>
    </citation>
    <scope>NUCLEOTIDE SEQUENCE</scope>
    <source>
        <strain evidence="3">CHK185-1770</strain>
    </source>
</reference>
<evidence type="ECO:0000259" key="2">
    <source>
        <dbReference type="Pfam" id="PF02557"/>
    </source>
</evidence>